<feature type="transmembrane region" description="Helical" evidence="8">
    <location>
        <begin position="29"/>
        <end position="47"/>
    </location>
</feature>
<dbReference type="InterPro" id="IPR050586">
    <property type="entry name" value="CPA3_Na-H_Antiporter_D"/>
</dbReference>
<feature type="transmembrane region" description="Helical" evidence="8">
    <location>
        <begin position="67"/>
        <end position="87"/>
    </location>
</feature>
<dbReference type="Pfam" id="PF00361">
    <property type="entry name" value="Proton_antipo_M"/>
    <property type="match status" value="1"/>
</dbReference>
<evidence type="ECO:0000256" key="6">
    <source>
        <dbReference type="ARBA" id="ARBA00023136"/>
    </source>
</evidence>
<dbReference type="AlphaFoldDB" id="A0A2J6X5H4"/>
<evidence type="ECO:0000256" key="2">
    <source>
        <dbReference type="ARBA" id="ARBA00005346"/>
    </source>
</evidence>
<sequence length="166" mass="17873">LFFIGGAAEQINGTGDLKKMGGLARREPWLALFWFLGILSLAGIPPLSGFIGKLILLQVGVSQQEYLITAVAAGTSILTFFSMLKIWNEVFWKKSYEDVNRLPRVRFGLLAPGAALVILSVALGLLAGPFVEYNTIAGQQAFDRATYITAVCGADGCEAVYRAAVK</sequence>
<dbReference type="GO" id="GO:0005886">
    <property type="term" value="C:plasma membrane"/>
    <property type="evidence" value="ECO:0007669"/>
    <property type="project" value="UniProtKB-SubCell"/>
</dbReference>
<evidence type="ECO:0000256" key="8">
    <source>
        <dbReference type="SAM" id="Phobius"/>
    </source>
</evidence>
<dbReference type="EMBL" id="PNIQ01000502">
    <property type="protein sequence ID" value="PMP81863.1"/>
    <property type="molecule type" value="Genomic_DNA"/>
</dbReference>
<evidence type="ECO:0000259" key="9">
    <source>
        <dbReference type="Pfam" id="PF00361"/>
    </source>
</evidence>
<evidence type="ECO:0000256" key="4">
    <source>
        <dbReference type="ARBA" id="ARBA00022692"/>
    </source>
</evidence>
<dbReference type="PANTHER" id="PTHR42703:SF1">
    <property type="entry name" value="NA(+)_H(+) ANTIPORTER SUBUNIT D1"/>
    <property type="match status" value="1"/>
</dbReference>
<evidence type="ECO:0000313" key="11">
    <source>
        <dbReference type="Proteomes" id="UP000243376"/>
    </source>
</evidence>
<feature type="domain" description="NADH:quinone oxidoreductase/Mrp antiporter transmembrane" evidence="9">
    <location>
        <begin position="4"/>
        <end position="79"/>
    </location>
</feature>
<evidence type="ECO:0000256" key="3">
    <source>
        <dbReference type="ARBA" id="ARBA00022475"/>
    </source>
</evidence>
<organism evidence="10 11">
    <name type="scientific">Chloroflexus aggregans</name>
    <dbReference type="NCBI Taxonomy" id="152260"/>
    <lineage>
        <taxon>Bacteria</taxon>
        <taxon>Bacillati</taxon>
        <taxon>Chloroflexota</taxon>
        <taxon>Chloroflexia</taxon>
        <taxon>Chloroflexales</taxon>
        <taxon>Chloroflexineae</taxon>
        <taxon>Chloroflexaceae</taxon>
        <taxon>Chloroflexus</taxon>
    </lineage>
</organism>
<keyword evidence="5 8" id="KW-1133">Transmembrane helix</keyword>
<evidence type="ECO:0000256" key="1">
    <source>
        <dbReference type="ARBA" id="ARBA00004651"/>
    </source>
</evidence>
<keyword evidence="6 8" id="KW-0472">Membrane</keyword>
<comment type="subcellular location">
    <subcellularLocation>
        <location evidence="1">Cell membrane</location>
        <topology evidence="1">Multi-pass membrane protein</topology>
    </subcellularLocation>
    <subcellularLocation>
        <location evidence="7">Membrane</location>
        <topology evidence="7">Multi-pass membrane protein</topology>
    </subcellularLocation>
</comment>
<proteinExistence type="inferred from homology"/>
<gene>
    <name evidence="10" type="ORF">C0184_07645</name>
</gene>
<feature type="non-terminal residue" evidence="10">
    <location>
        <position position="1"/>
    </location>
</feature>
<feature type="transmembrane region" description="Helical" evidence="8">
    <location>
        <begin position="107"/>
        <end position="127"/>
    </location>
</feature>
<reference evidence="10 11" key="1">
    <citation type="submission" date="2018-01" db="EMBL/GenBank/DDBJ databases">
        <title>Metagenomic assembled genomes from two thermal pools in the Uzon Caldera, Kamchatka, Russia.</title>
        <authorList>
            <person name="Wilkins L."/>
            <person name="Ettinger C."/>
        </authorList>
    </citation>
    <scope>NUCLEOTIDE SEQUENCE [LARGE SCALE GENOMIC DNA]</scope>
    <source>
        <strain evidence="10">ZAV-02</strain>
    </source>
</reference>
<keyword evidence="4 7" id="KW-0812">Transmembrane</keyword>
<protein>
    <submittedName>
        <fullName evidence="10">Short chain dehydrogenase</fullName>
    </submittedName>
</protein>
<accession>A0A2J6X5H4</accession>
<dbReference type="PANTHER" id="PTHR42703">
    <property type="entry name" value="NADH DEHYDROGENASE"/>
    <property type="match status" value="1"/>
</dbReference>
<comment type="similarity">
    <text evidence="2">Belongs to the CPA3 antiporters (TC 2.A.63) subunit D family.</text>
</comment>
<evidence type="ECO:0000313" key="10">
    <source>
        <dbReference type="EMBL" id="PMP81863.1"/>
    </source>
</evidence>
<name>A0A2J6X5H4_9CHLR</name>
<keyword evidence="3" id="KW-1003">Cell membrane</keyword>
<dbReference type="InterPro" id="IPR001750">
    <property type="entry name" value="ND/Mrp_TM"/>
</dbReference>
<dbReference type="Proteomes" id="UP000243376">
    <property type="component" value="Unassembled WGS sequence"/>
</dbReference>
<evidence type="ECO:0000256" key="7">
    <source>
        <dbReference type="RuleBase" id="RU000320"/>
    </source>
</evidence>
<comment type="caution">
    <text evidence="10">The sequence shown here is derived from an EMBL/GenBank/DDBJ whole genome shotgun (WGS) entry which is preliminary data.</text>
</comment>
<evidence type="ECO:0000256" key="5">
    <source>
        <dbReference type="ARBA" id="ARBA00022989"/>
    </source>
</evidence>